<dbReference type="RefSeq" id="WP_073058222.1">
    <property type="nucleotide sequence ID" value="NZ_FQUP01000007.1"/>
</dbReference>
<feature type="region of interest" description="Disordered" evidence="1">
    <location>
        <begin position="53"/>
        <end position="94"/>
    </location>
</feature>
<dbReference type="Proteomes" id="UP000184485">
    <property type="component" value="Unassembled WGS sequence"/>
</dbReference>
<organism evidence="2 3">
    <name type="scientific">Kaistia soli DSM 19436</name>
    <dbReference type="NCBI Taxonomy" id="1122133"/>
    <lineage>
        <taxon>Bacteria</taxon>
        <taxon>Pseudomonadati</taxon>
        <taxon>Pseudomonadota</taxon>
        <taxon>Alphaproteobacteria</taxon>
        <taxon>Hyphomicrobiales</taxon>
        <taxon>Kaistiaceae</taxon>
        <taxon>Kaistia</taxon>
    </lineage>
</organism>
<dbReference type="AlphaFoldDB" id="A0A1M5MRS3"/>
<feature type="region of interest" description="Disordered" evidence="1">
    <location>
        <begin position="26"/>
        <end position="45"/>
    </location>
</feature>
<evidence type="ECO:0000313" key="2">
    <source>
        <dbReference type="EMBL" id="SHG79579.1"/>
    </source>
</evidence>
<protein>
    <submittedName>
        <fullName evidence="2">Uncharacterized protein</fullName>
    </submittedName>
</protein>
<name>A0A1M5MRS3_9HYPH</name>
<dbReference type="OrthoDB" id="8445319at2"/>
<dbReference type="STRING" id="1122133.SAMN02745157_4854"/>
<keyword evidence="3" id="KW-1185">Reference proteome</keyword>
<reference evidence="2 3" key="1">
    <citation type="submission" date="2016-11" db="EMBL/GenBank/DDBJ databases">
        <authorList>
            <person name="Jaros S."/>
            <person name="Januszkiewicz K."/>
            <person name="Wedrychowicz H."/>
        </authorList>
    </citation>
    <scope>NUCLEOTIDE SEQUENCE [LARGE SCALE GENOMIC DNA]</scope>
    <source>
        <strain evidence="2 3">DSM 19436</strain>
    </source>
</reference>
<gene>
    <name evidence="2" type="ORF">SAMN02745157_4854</name>
</gene>
<accession>A0A1M5MRS3</accession>
<proteinExistence type="predicted"/>
<evidence type="ECO:0000313" key="3">
    <source>
        <dbReference type="Proteomes" id="UP000184485"/>
    </source>
</evidence>
<sequence length="177" mass="19507">MGDIETVKIKHGDGDYAIINRTDFDPEKHELHDGDQRVADGLTDEERKTLRELEIKRTAEANRGVTPSPAVAGADRNPSGTFSEPTPTDIRFPDKDATEFEHNHGAFVGKSAAEIREAAGLPDKPGGIKSDVDIPEDWSALHWKQQVVLGQQISGRDDLNAADAREVIEAEFQRRKA</sequence>
<dbReference type="EMBL" id="FQUP01000007">
    <property type="protein sequence ID" value="SHG79579.1"/>
    <property type="molecule type" value="Genomic_DNA"/>
</dbReference>
<evidence type="ECO:0000256" key="1">
    <source>
        <dbReference type="SAM" id="MobiDB-lite"/>
    </source>
</evidence>